<gene>
    <name evidence="10" type="ORF">PROFUN_02485</name>
</gene>
<keyword evidence="6" id="KW-0812">Transmembrane</keyword>
<accession>A0A2P6MP81</accession>
<dbReference type="PROSITE" id="PS50868">
    <property type="entry name" value="POST_SET"/>
    <property type="match status" value="1"/>
</dbReference>
<dbReference type="InterPro" id="IPR046341">
    <property type="entry name" value="SET_dom_sf"/>
</dbReference>
<comment type="subcellular location">
    <subcellularLocation>
        <location evidence="1">Chromosome</location>
    </subcellularLocation>
</comment>
<dbReference type="InterPro" id="IPR001214">
    <property type="entry name" value="SET_dom"/>
</dbReference>
<dbReference type="GO" id="GO:0005783">
    <property type="term" value="C:endoplasmic reticulum"/>
    <property type="evidence" value="ECO:0007669"/>
    <property type="project" value="TreeGrafter"/>
</dbReference>
<keyword evidence="11" id="KW-1185">Reference proteome</keyword>
<dbReference type="EMBL" id="MDYQ01000599">
    <property type="protein sequence ID" value="PRP73476.1"/>
    <property type="molecule type" value="Genomic_DNA"/>
</dbReference>
<dbReference type="GO" id="GO:0005634">
    <property type="term" value="C:nucleus"/>
    <property type="evidence" value="ECO:0007669"/>
    <property type="project" value="InterPro"/>
</dbReference>
<dbReference type="Proteomes" id="UP000241769">
    <property type="component" value="Unassembled WGS sequence"/>
</dbReference>
<keyword evidence="3" id="KW-0489">Methyltransferase</keyword>
<evidence type="ECO:0000256" key="3">
    <source>
        <dbReference type="ARBA" id="ARBA00022603"/>
    </source>
</evidence>
<proteinExistence type="predicted"/>
<dbReference type="GO" id="GO:0042054">
    <property type="term" value="F:histone methyltransferase activity"/>
    <property type="evidence" value="ECO:0007669"/>
    <property type="project" value="InterPro"/>
</dbReference>
<evidence type="ECO:0008006" key="12">
    <source>
        <dbReference type="Google" id="ProtNLM"/>
    </source>
</evidence>
<dbReference type="GO" id="GO:0043812">
    <property type="term" value="F:phosphatidylinositol-4-phosphate phosphatase activity"/>
    <property type="evidence" value="ECO:0007669"/>
    <property type="project" value="TreeGrafter"/>
</dbReference>
<evidence type="ECO:0000259" key="7">
    <source>
        <dbReference type="PROSITE" id="PS50275"/>
    </source>
</evidence>
<keyword evidence="2" id="KW-0158">Chromosome</keyword>
<dbReference type="InterPro" id="IPR002013">
    <property type="entry name" value="SAC_dom"/>
</dbReference>
<dbReference type="STRING" id="1890364.A0A2P6MP81"/>
<dbReference type="InParanoid" id="A0A2P6MP81"/>
<evidence type="ECO:0000313" key="10">
    <source>
        <dbReference type="EMBL" id="PRP73476.1"/>
    </source>
</evidence>
<dbReference type="PANTHER" id="PTHR45662:SF2">
    <property type="entry name" value="PHOSPHATIDYLINOSITOL-3-PHOSPHATASE SAC1"/>
    <property type="match status" value="1"/>
</dbReference>
<evidence type="ECO:0000256" key="5">
    <source>
        <dbReference type="ARBA" id="ARBA00022691"/>
    </source>
</evidence>
<dbReference type="Pfam" id="PF00856">
    <property type="entry name" value="SET"/>
    <property type="match status" value="1"/>
</dbReference>
<dbReference type="GO" id="GO:0032259">
    <property type="term" value="P:methylation"/>
    <property type="evidence" value="ECO:0007669"/>
    <property type="project" value="UniProtKB-KW"/>
</dbReference>
<dbReference type="SMART" id="SM00317">
    <property type="entry name" value="SET"/>
    <property type="match status" value="1"/>
</dbReference>
<feature type="domain" description="Post-SET" evidence="9">
    <location>
        <begin position="271"/>
        <end position="287"/>
    </location>
</feature>
<evidence type="ECO:0000259" key="8">
    <source>
        <dbReference type="PROSITE" id="PS50280"/>
    </source>
</evidence>
<dbReference type="GO" id="GO:0046856">
    <property type="term" value="P:phosphatidylinositol dephosphorylation"/>
    <property type="evidence" value="ECO:0007669"/>
    <property type="project" value="TreeGrafter"/>
</dbReference>
<evidence type="ECO:0000259" key="9">
    <source>
        <dbReference type="PROSITE" id="PS50868"/>
    </source>
</evidence>
<comment type="caution">
    <text evidence="10">The sequence shown here is derived from an EMBL/GenBank/DDBJ whole genome shotgun (WGS) entry which is preliminary data.</text>
</comment>
<dbReference type="PANTHER" id="PTHR45662">
    <property type="entry name" value="PHOSPHATIDYLINOSITIDE PHOSPHATASE SAC1"/>
    <property type="match status" value="1"/>
</dbReference>
<reference evidence="10 11" key="1">
    <citation type="journal article" date="2018" name="Genome Biol. Evol.">
        <title>Multiple Roots of Fruiting Body Formation in Amoebozoa.</title>
        <authorList>
            <person name="Hillmann F."/>
            <person name="Forbes G."/>
            <person name="Novohradska S."/>
            <person name="Ferling I."/>
            <person name="Riege K."/>
            <person name="Groth M."/>
            <person name="Westermann M."/>
            <person name="Marz M."/>
            <person name="Spaller T."/>
            <person name="Winckler T."/>
            <person name="Schaap P."/>
            <person name="Glockner G."/>
        </authorList>
    </citation>
    <scope>NUCLEOTIDE SEQUENCE [LARGE SCALE GENOMIC DNA]</scope>
    <source>
        <strain evidence="10 11">Jena</strain>
    </source>
</reference>
<feature type="domain" description="SAC" evidence="7">
    <location>
        <begin position="523"/>
        <end position="897"/>
    </location>
</feature>
<dbReference type="OrthoDB" id="405996at2759"/>
<evidence type="ECO:0000256" key="4">
    <source>
        <dbReference type="ARBA" id="ARBA00022679"/>
    </source>
</evidence>
<feature type="transmembrane region" description="Helical" evidence="6">
    <location>
        <begin position="964"/>
        <end position="986"/>
    </location>
</feature>
<dbReference type="PROSITE" id="PS50275">
    <property type="entry name" value="SAC"/>
    <property type="match status" value="1"/>
</dbReference>
<keyword evidence="5" id="KW-0949">S-adenosyl-L-methionine</keyword>
<keyword evidence="4" id="KW-0808">Transferase</keyword>
<keyword evidence="6" id="KW-0472">Membrane</keyword>
<dbReference type="SUPFAM" id="SSF82199">
    <property type="entry name" value="SET domain"/>
    <property type="match status" value="1"/>
</dbReference>
<evidence type="ECO:0000313" key="11">
    <source>
        <dbReference type="Proteomes" id="UP000241769"/>
    </source>
</evidence>
<feature type="domain" description="SET" evidence="8">
    <location>
        <begin position="72"/>
        <end position="265"/>
    </location>
</feature>
<organism evidence="10 11">
    <name type="scientific">Planoprotostelium fungivorum</name>
    <dbReference type="NCBI Taxonomy" id="1890364"/>
    <lineage>
        <taxon>Eukaryota</taxon>
        <taxon>Amoebozoa</taxon>
        <taxon>Evosea</taxon>
        <taxon>Variosea</taxon>
        <taxon>Cavosteliida</taxon>
        <taxon>Cavosteliaceae</taxon>
        <taxon>Planoprotostelium</taxon>
    </lineage>
</organism>
<dbReference type="GO" id="GO:0008270">
    <property type="term" value="F:zinc ion binding"/>
    <property type="evidence" value="ECO:0007669"/>
    <property type="project" value="InterPro"/>
</dbReference>
<dbReference type="InterPro" id="IPR007728">
    <property type="entry name" value="Pre-SET_dom"/>
</dbReference>
<dbReference type="Gene3D" id="2.170.270.10">
    <property type="entry name" value="SET domain"/>
    <property type="match status" value="1"/>
</dbReference>
<evidence type="ECO:0000256" key="1">
    <source>
        <dbReference type="ARBA" id="ARBA00004286"/>
    </source>
</evidence>
<keyword evidence="6" id="KW-1133">Transmembrane helix</keyword>
<evidence type="ECO:0000256" key="2">
    <source>
        <dbReference type="ARBA" id="ARBA00022454"/>
    </source>
</evidence>
<evidence type="ECO:0000256" key="6">
    <source>
        <dbReference type="SAM" id="Phobius"/>
    </source>
</evidence>
<name>A0A2P6MP81_9EUKA</name>
<feature type="transmembrane region" description="Helical" evidence="6">
    <location>
        <begin position="998"/>
        <end position="1017"/>
    </location>
</feature>
<dbReference type="InterPro" id="IPR003616">
    <property type="entry name" value="Post-SET_dom"/>
</dbReference>
<dbReference type="Pfam" id="PF02383">
    <property type="entry name" value="Syja_N"/>
    <property type="match status" value="1"/>
</dbReference>
<dbReference type="PROSITE" id="PS50280">
    <property type="entry name" value="SET"/>
    <property type="match status" value="1"/>
</dbReference>
<dbReference type="GO" id="GO:0005694">
    <property type="term" value="C:chromosome"/>
    <property type="evidence" value="ECO:0007669"/>
    <property type="project" value="UniProtKB-SubCell"/>
</dbReference>
<dbReference type="Pfam" id="PF05033">
    <property type="entry name" value="Pre-SET"/>
    <property type="match status" value="1"/>
</dbReference>
<dbReference type="AlphaFoldDB" id="A0A2P6MP81"/>
<sequence length="1038" mass="117553">MRESKRRRLEGVDRDVVISVCRLWHEIICGIIRQRADDISSGTEAIKIACHNPPSCTAVTIWSSIFDFEYTPRIQSTSTEEESIEGCTCDTTCTVGCECLLQQPQPPYKDDRLRWLLDNPTNLSPPIFECGLECDCTSSCGNRISQTHPHSYIKVSIDDIVQSEDVTRYVGDILPETEREHKLKGYHEKNLNYVLSMREWSPSRQSYIQIDIDATYSGNVARFINHSCDPNLLPMVIRRTSIIPSVALFAMRDICGGEELTFSYGEVTKDSHRPCHCGSENCKVSENAVLRGLFISCLGTRVIRLTSQECGSTFGVVWLNLRMAVRAPEYSSIKRAPDGPPLCFLVGLYPNYGLIVGIADRIPRISRWNPSRFGRSVLSLDQTKWASFRSHVTTHRNIMAPTHLTLFIDDKNVVISNNSEYLEEDVIIQREAPYKVTKGRSPTTTLPIHKKGEIMAVLGLLNLLRGPYLLVVTAASHAGEIEYPAGNRHEVHLITDVDVISLNDSSSMSREQLADEAQYRQMLVHLLTSQSFYFSYTYDLTNSLQRNESPIGKTKPDKRFVWNDAALQPFSSVHKEWITPIIQGYFSSTPNCSVTPTGGQVRAEWPVVDLPPQLRKGKNSDATFTFTVLSRRSKDRVGTRYHSRGADERGNVSNYVETEQMLHFSHQGKHTTTSFVQVRIPLVWNQKVDLQYNPPIVVDAKDSQSVALHFGEQIEIYKRQVLVDLVKGSGDEKELGHLYAESVKTALQQLHKGDEKDAPLRYEGFDVYKYCGNKNYSNLQILLDRLETDFSSIGYFSSSEGKKVTHDIRTHIHARFQAVTQNGVFRTNCKDCLDRTNMVQTLLGKISLLIQLKDFGVIDYDRHDQSLQKAADLTSFFSIFRNVWGDNGDAISVQYAGTPALKRDITRLGRRTLIGGLDDGFNSVSRYVYNNVVDSYKQDSMLLLTGRYQPSRDSPSPFSVRNDYVFPSSALRGLFVFFFSLVLSVFTLFGPQSLKRKSYLLIVSFWLLFLLFVTRILRISGEAVVSTPRFVEKKKNAK</sequence>
<protein>
    <recommendedName>
        <fullName evidence="12">SAC domain-containing protein</fullName>
    </recommendedName>
</protein>